<dbReference type="KEGG" id="mic:Mic7113_3152"/>
<evidence type="ECO:0000313" key="1">
    <source>
        <dbReference type="EMBL" id="AFZ18895.1"/>
    </source>
</evidence>
<dbReference type="RefSeq" id="WP_015183040.1">
    <property type="nucleotide sequence ID" value="NC_019738.1"/>
</dbReference>
<dbReference type="AlphaFoldDB" id="K9WER1"/>
<dbReference type="Proteomes" id="UP000010471">
    <property type="component" value="Chromosome"/>
</dbReference>
<dbReference type="OrthoDB" id="9811262at2"/>
<proteinExistence type="predicted"/>
<accession>K9WER1</accession>
<dbReference type="EMBL" id="CP003630">
    <property type="protein sequence ID" value="AFZ18895.1"/>
    <property type="molecule type" value="Genomic_DNA"/>
</dbReference>
<protein>
    <submittedName>
        <fullName evidence="1">Uncharacterized protein</fullName>
    </submittedName>
</protein>
<evidence type="ECO:0000313" key="2">
    <source>
        <dbReference type="Proteomes" id="UP000010471"/>
    </source>
</evidence>
<organism evidence="1 2">
    <name type="scientific">Allocoleopsis franciscana PCC 7113</name>
    <dbReference type="NCBI Taxonomy" id="1173027"/>
    <lineage>
        <taxon>Bacteria</taxon>
        <taxon>Bacillati</taxon>
        <taxon>Cyanobacteriota</taxon>
        <taxon>Cyanophyceae</taxon>
        <taxon>Coleofasciculales</taxon>
        <taxon>Coleofasciculaceae</taxon>
        <taxon>Allocoleopsis</taxon>
        <taxon>Allocoleopsis franciscana</taxon>
    </lineage>
</organism>
<keyword evidence="2" id="KW-1185">Reference proteome</keyword>
<dbReference type="HOGENOM" id="CLU_1794297_0_0_3"/>
<name>K9WER1_9CYAN</name>
<gene>
    <name evidence="1" type="ORF">Mic7113_3152</name>
</gene>
<reference evidence="1 2" key="1">
    <citation type="submission" date="2012-06" db="EMBL/GenBank/DDBJ databases">
        <title>Finished chromosome of genome of Microcoleus sp. PCC 7113.</title>
        <authorList>
            <consortium name="US DOE Joint Genome Institute"/>
            <person name="Gugger M."/>
            <person name="Coursin T."/>
            <person name="Rippka R."/>
            <person name="Tandeau De Marsac N."/>
            <person name="Huntemann M."/>
            <person name="Wei C.-L."/>
            <person name="Han J."/>
            <person name="Detter J.C."/>
            <person name="Han C."/>
            <person name="Tapia R."/>
            <person name="Chen A."/>
            <person name="Kyrpides N."/>
            <person name="Mavromatis K."/>
            <person name="Markowitz V."/>
            <person name="Szeto E."/>
            <person name="Ivanova N."/>
            <person name="Pagani I."/>
            <person name="Pati A."/>
            <person name="Goodwin L."/>
            <person name="Nordberg H.P."/>
            <person name="Cantor M.N."/>
            <person name="Hua S.X."/>
            <person name="Woyke T."/>
            <person name="Kerfeld C.A."/>
        </authorList>
    </citation>
    <scope>NUCLEOTIDE SEQUENCE [LARGE SCALE GENOMIC DNA]</scope>
    <source>
        <strain evidence="1 2">PCC 7113</strain>
    </source>
</reference>
<sequence>MQQRLTALRASQPEINAIALSDQIARMRNTKIAALVVTSLVLGLSVQNLKIIPTRAQDAGTTRTLTEPRRIRVPKIATQRSTKANPNCPCPYDVAFGGNACKGRSAYAQEGGDEPACYVGETTARQLWWNSPNNKFVDRQRTGQ</sequence>